<evidence type="ECO:0000313" key="2">
    <source>
        <dbReference type="EMBL" id="PIT86377.1"/>
    </source>
</evidence>
<accession>A0A2M6W0P8</accession>
<dbReference type="Pfam" id="PF08570">
    <property type="entry name" value="DUF1761"/>
    <property type="match status" value="1"/>
</dbReference>
<proteinExistence type="predicted"/>
<sequence length="146" mass="16165">MIELNYLAVLVAGLVAFCIGFIWYAPAVFGKQWMTLSGMTKEKMEQAKKDGMAKQMVAGLVSMLVMAYVMSFFIIGWHDSAVALNPDITSTSIGVQTAFWMWLGVVATILLGSVLWEKKPLKLYAINTLHWLVVMLAMGAILGGWR</sequence>
<feature type="transmembrane region" description="Helical" evidence="1">
    <location>
        <begin position="123"/>
        <end position="145"/>
    </location>
</feature>
<evidence type="ECO:0000256" key="1">
    <source>
        <dbReference type="SAM" id="Phobius"/>
    </source>
</evidence>
<name>A0A2M6W0P8_9BACT</name>
<dbReference type="AlphaFoldDB" id="A0A2M6W0P8"/>
<dbReference type="InterPro" id="IPR013879">
    <property type="entry name" value="DUF1761"/>
</dbReference>
<keyword evidence="1" id="KW-0472">Membrane</keyword>
<gene>
    <name evidence="2" type="ORF">COU33_03475</name>
</gene>
<keyword evidence="1" id="KW-0812">Transmembrane</keyword>
<protein>
    <recommendedName>
        <fullName evidence="4">DUF1761 domain-containing protein</fullName>
    </recommendedName>
</protein>
<dbReference type="Proteomes" id="UP000229362">
    <property type="component" value="Unassembled WGS sequence"/>
</dbReference>
<evidence type="ECO:0008006" key="4">
    <source>
        <dbReference type="Google" id="ProtNLM"/>
    </source>
</evidence>
<dbReference type="EMBL" id="PFBZ01000151">
    <property type="protein sequence ID" value="PIT86377.1"/>
    <property type="molecule type" value="Genomic_DNA"/>
</dbReference>
<keyword evidence="1" id="KW-1133">Transmembrane helix</keyword>
<comment type="caution">
    <text evidence="2">The sequence shown here is derived from an EMBL/GenBank/DDBJ whole genome shotgun (WGS) entry which is preliminary data.</text>
</comment>
<evidence type="ECO:0000313" key="3">
    <source>
        <dbReference type="Proteomes" id="UP000229362"/>
    </source>
</evidence>
<feature type="transmembrane region" description="Helical" evidence="1">
    <location>
        <begin position="6"/>
        <end position="29"/>
    </location>
</feature>
<feature type="transmembrane region" description="Helical" evidence="1">
    <location>
        <begin position="56"/>
        <end position="77"/>
    </location>
</feature>
<feature type="transmembrane region" description="Helical" evidence="1">
    <location>
        <begin position="97"/>
        <end position="116"/>
    </location>
</feature>
<organism evidence="2 3">
    <name type="scientific">Candidatus Magasanikbacteria bacterium CG10_big_fil_rev_8_21_14_0_10_43_6</name>
    <dbReference type="NCBI Taxonomy" id="1974650"/>
    <lineage>
        <taxon>Bacteria</taxon>
        <taxon>Candidatus Magasanikiibacteriota</taxon>
    </lineage>
</organism>
<reference evidence="3" key="1">
    <citation type="submission" date="2017-09" db="EMBL/GenBank/DDBJ databases">
        <title>Depth-based differentiation of microbial function through sediment-hosted aquifers and enrichment of novel symbionts in the deep terrestrial subsurface.</title>
        <authorList>
            <person name="Probst A.J."/>
            <person name="Ladd B."/>
            <person name="Jarett J.K."/>
            <person name="Geller-Mcgrath D.E."/>
            <person name="Sieber C.M.K."/>
            <person name="Emerson J.B."/>
            <person name="Anantharaman K."/>
            <person name="Thomas B.C."/>
            <person name="Malmstrom R."/>
            <person name="Stieglmeier M."/>
            <person name="Klingl A."/>
            <person name="Woyke T."/>
            <person name="Ryan C.M."/>
            <person name="Banfield J.F."/>
        </authorList>
    </citation>
    <scope>NUCLEOTIDE SEQUENCE [LARGE SCALE GENOMIC DNA]</scope>
</reference>